<evidence type="ECO:0000313" key="2">
    <source>
        <dbReference type="EMBL" id="MEL1251226.1"/>
    </source>
</evidence>
<feature type="transmembrane region" description="Helical" evidence="1">
    <location>
        <begin position="27"/>
        <end position="47"/>
    </location>
</feature>
<keyword evidence="1" id="KW-0472">Membrane</keyword>
<name>A0ABU9IFP9_9SPHN</name>
<keyword evidence="1" id="KW-1133">Transmembrane helix</keyword>
<protein>
    <submittedName>
        <fullName evidence="2">Uncharacterized protein</fullName>
    </submittedName>
</protein>
<evidence type="ECO:0000313" key="3">
    <source>
        <dbReference type="Proteomes" id="UP001497045"/>
    </source>
</evidence>
<dbReference type="Proteomes" id="UP001497045">
    <property type="component" value="Unassembled WGS sequence"/>
</dbReference>
<organism evidence="2 3">
    <name type="scientific">Aurantiacibacter gilvus</name>
    <dbReference type="NCBI Taxonomy" id="3139141"/>
    <lineage>
        <taxon>Bacteria</taxon>
        <taxon>Pseudomonadati</taxon>
        <taxon>Pseudomonadota</taxon>
        <taxon>Alphaproteobacteria</taxon>
        <taxon>Sphingomonadales</taxon>
        <taxon>Erythrobacteraceae</taxon>
        <taxon>Aurantiacibacter</taxon>
    </lineage>
</organism>
<dbReference type="EMBL" id="JBBYHV010000002">
    <property type="protein sequence ID" value="MEL1251226.1"/>
    <property type="molecule type" value="Genomic_DNA"/>
</dbReference>
<evidence type="ECO:0000256" key="1">
    <source>
        <dbReference type="SAM" id="Phobius"/>
    </source>
</evidence>
<keyword evidence="1" id="KW-0812">Transmembrane</keyword>
<gene>
    <name evidence="2" type="ORF">AAEO60_11140</name>
</gene>
<dbReference type="RefSeq" id="WP_341673786.1">
    <property type="nucleotide sequence ID" value="NZ_JBBYHV010000002.1"/>
</dbReference>
<keyword evidence="3" id="KW-1185">Reference proteome</keyword>
<sequence>MSEEENGQIHIDEQDASAGRKPGVVRWVLLISMISLILIFVIILFVAPAMAPDSGGDYGAADMLENASAFFA</sequence>
<comment type="caution">
    <text evidence="2">The sequence shown here is derived from an EMBL/GenBank/DDBJ whole genome shotgun (WGS) entry which is preliminary data.</text>
</comment>
<reference evidence="2 3" key="1">
    <citation type="submission" date="2024-04" db="EMBL/GenBank/DDBJ databases">
        <title>Aurantiacibacter sp. DGU6 16S ribosomal RNA gene Genome sequencing and assembly.</title>
        <authorList>
            <person name="Park S."/>
        </authorList>
    </citation>
    <scope>NUCLEOTIDE SEQUENCE [LARGE SCALE GENOMIC DNA]</scope>
    <source>
        <strain evidence="2 3">DGU6</strain>
    </source>
</reference>
<accession>A0ABU9IFP9</accession>
<proteinExistence type="predicted"/>